<dbReference type="Proteomes" id="UP000299102">
    <property type="component" value="Unassembled WGS sequence"/>
</dbReference>
<gene>
    <name evidence="1" type="ORF">EVAR_20139_1</name>
</gene>
<protein>
    <submittedName>
        <fullName evidence="1">Uncharacterized protein</fullName>
    </submittedName>
</protein>
<keyword evidence="2" id="KW-1185">Reference proteome</keyword>
<name>A0A4C1V335_EUMVA</name>
<reference evidence="1 2" key="1">
    <citation type="journal article" date="2019" name="Commun. Biol.">
        <title>The bagworm genome reveals a unique fibroin gene that provides high tensile strength.</title>
        <authorList>
            <person name="Kono N."/>
            <person name="Nakamura H."/>
            <person name="Ohtoshi R."/>
            <person name="Tomita M."/>
            <person name="Numata K."/>
            <person name="Arakawa K."/>
        </authorList>
    </citation>
    <scope>NUCLEOTIDE SEQUENCE [LARGE SCALE GENOMIC DNA]</scope>
</reference>
<proteinExistence type="predicted"/>
<evidence type="ECO:0000313" key="2">
    <source>
        <dbReference type="Proteomes" id="UP000299102"/>
    </source>
</evidence>
<comment type="caution">
    <text evidence="1">The sequence shown here is derived from an EMBL/GenBank/DDBJ whole genome shotgun (WGS) entry which is preliminary data.</text>
</comment>
<organism evidence="1 2">
    <name type="scientific">Eumeta variegata</name>
    <name type="common">Bagworm moth</name>
    <name type="synonym">Eumeta japonica</name>
    <dbReference type="NCBI Taxonomy" id="151549"/>
    <lineage>
        <taxon>Eukaryota</taxon>
        <taxon>Metazoa</taxon>
        <taxon>Ecdysozoa</taxon>
        <taxon>Arthropoda</taxon>
        <taxon>Hexapoda</taxon>
        <taxon>Insecta</taxon>
        <taxon>Pterygota</taxon>
        <taxon>Neoptera</taxon>
        <taxon>Endopterygota</taxon>
        <taxon>Lepidoptera</taxon>
        <taxon>Glossata</taxon>
        <taxon>Ditrysia</taxon>
        <taxon>Tineoidea</taxon>
        <taxon>Psychidae</taxon>
        <taxon>Oiketicinae</taxon>
        <taxon>Eumeta</taxon>
    </lineage>
</organism>
<evidence type="ECO:0000313" key="1">
    <source>
        <dbReference type="EMBL" id="GBP32959.1"/>
    </source>
</evidence>
<dbReference type="AlphaFoldDB" id="A0A4C1V335"/>
<sequence>MDLGRRLRDKEGDLRSEFYLMQTLSITVRRGNAAGVMGTFRPGQIRAGTEEPTMCSSTSAVPRSACVDFEVSTAAPGGASYCPGRRHCCDYVRIRLHILGFGTSATRKAPWWLYAFLKSLEAHVTDGKKTHTRSSPSPGFGGDFVTTVRFLCRDFEQNCHLSKAEETFSEAGVFNTAPLPCRRYVFGLYTRFIRMEIQV</sequence>
<accession>A0A4C1V335</accession>
<dbReference type="EMBL" id="BGZK01000267">
    <property type="protein sequence ID" value="GBP32959.1"/>
    <property type="molecule type" value="Genomic_DNA"/>
</dbReference>